<dbReference type="Proteomes" id="UP000295763">
    <property type="component" value="Unassembled WGS sequence"/>
</dbReference>
<evidence type="ECO:0000313" key="2">
    <source>
        <dbReference type="Proteomes" id="UP000295763"/>
    </source>
</evidence>
<proteinExistence type="predicted"/>
<accession>A0A4R2T0Y4</accession>
<comment type="caution">
    <text evidence="1">The sequence shown here is derived from an EMBL/GenBank/DDBJ whole genome shotgun (WGS) entry which is preliminary data.</text>
</comment>
<dbReference type="EMBL" id="SLYB01000004">
    <property type="protein sequence ID" value="TCP96529.1"/>
    <property type="molecule type" value="Genomic_DNA"/>
</dbReference>
<dbReference type="RefSeq" id="WP_131975232.1">
    <property type="nucleotide sequence ID" value="NZ_SLYB01000004.1"/>
</dbReference>
<dbReference type="OrthoDB" id="6686920at2"/>
<protein>
    <submittedName>
        <fullName evidence="1">Uncharacterized protein</fullName>
    </submittedName>
</protein>
<organism evidence="1 2">
    <name type="scientific">Cricetibacter osteomyelitidis</name>
    <dbReference type="NCBI Taxonomy" id="1521931"/>
    <lineage>
        <taxon>Bacteria</taxon>
        <taxon>Pseudomonadati</taxon>
        <taxon>Pseudomonadota</taxon>
        <taxon>Gammaproteobacteria</taxon>
        <taxon>Pasteurellales</taxon>
        <taxon>Pasteurellaceae</taxon>
        <taxon>Cricetibacter</taxon>
    </lineage>
</organism>
<evidence type="ECO:0000313" key="1">
    <source>
        <dbReference type="EMBL" id="TCP96529.1"/>
    </source>
</evidence>
<sequence>MYKISEEAKKGMHATPEQLGEKLTGLPEDITRCSRDCPFNVSIRLKKSTLTPLALSAFNIEAWETWWNDDNDKAPYQPIEGEKGEEKIKIEITVQQRSVERLYVEMLTISADTPKSGKVLKRWQLSKSGDRHLSEGSGAVDIGIYEWEWDGYIDDKLDTKLLKDETTYIRAVGTIGKAFRDDAVQILAQPFKECAEPVDWVDVVVDRKAHKVDVEWRVKFDDGHISDKPRSSDIPSYRQLIDWAIDGIKYHWNRSENILINNIDYKVIINPKEAETKSAPSLTLQVETWYLFSPSRSVNASCVCGIIGGIAGNIGNGNAGFLGLDATKVWYLQKYFQQLYISSPARAESAARDNFKMTAAHEAGHPVLASYAYQSTGLNNYSWVHKGSSKGIGSFYSLPDDGEKGYEEEPLIEADLMKYYNQNKYSVAIPYKMYSASEHDIKSLVWLSRLTFGE</sequence>
<keyword evidence="2" id="KW-1185">Reference proteome</keyword>
<reference evidence="1 2" key="1">
    <citation type="submission" date="2019-03" db="EMBL/GenBank/DDBJ databases">
        <title>Genomic Encyclopedia of Type Strains, Phase IV (KMG-IV): sequencing the most valuable type-strain genomes for metagenomic binning, comparative biology and taxonomic classification.</title>
        <authorList>
            <person name="Goeker M."/>
        </authorList>
    </citation>
    <scope>NUCLEOTIDE SEQUENCE [LARGE SCALE GENOMIC DNA]</scope>
    <source>
        <strain evidence="1 2">DSM 28404</strain>
    </source>
</reference>
<name>A0A4R2T0Y4_9PAST</name>
<gene>
    <name evidence="1" type="ORF">EDC44_10462</name>
</gene>
<dbReference type="AlphaFoldDB" id="A0A4R2T0Y4"/>